<feature type="region of interest" description="Disordered" evidence="1">
    <location>
        <begin position="26"/>
        <end position="100"/>
    </location>
</feature>
<evidence type="ECO:0000256" key="1">
    <source>
        <dbReference type="SAM" id="MobiDB-lite"/>
    </source>
</evidence>
<proteinExistence type="predicted"/>
<keyword evidence="3" id="KW-1185">Reference proteome</keyword>
<sequence>MECEVVCNGTTDLTDSWMSNVQHVLEENRQEEKPKSSYASMVTRNRESEGDERKDFNFTDDVEKPSEMTSTTRQFDEFGGRPPDGCPVISPLVPLERPPSPMLLEEQSVGKKARNGVDVATFSDKVDMDADHESDVVCDVRDSAVRNPPLSQE</sequence>
<feature type="compositionally biased region" description="Basic and acidic residues" evidence="1">
    <location>
        <begin position="44"/>
        <end position="66"/>
    </location>
</feature>
<accession>A0ABR2SS55</accession>
<dbReference type="Proteomes" id="UP001396334">
    <property type="component" value="Unassembled WGS sequence"/>
</dbReference>
<protein>
    <submittedName>
        <fullName evidence="2">Uncharacterized protein</fullName>
    </submittedName>
</protein>
<feature type="compositionally biased region" description="Basic and acidic residues" evidence="1">
    <location>
        <begin position="26"/>
        <end position="35"/>
    </location>
</feature>
<comment type="caution">
    <text evidence="2">The sequence shown here is derived from an EMBL/GenBank/DDBJ whole genome shotgun (WGS) entry which is preliminary data.</text>
</comment>
<reference evidence="2 3" key="1">
    <citation type="journal article" date="2024" name="G3 (Bethesda)">
        <title>Genome assembly of Hibiscus sabdariffa L. provides insights into metabolisms of medicinal natural products.</title>
        <authorList>
            <person name="Kim T."/>
        </authorList>
    </citation>
    <scope>NUCLEOTIDE SEQUENCE [LARGE SCALE GENOMIC DNA]</scope>
    <source>
        <strain evidence="2">TK-2024</strain>
        <tissue evidence="2">Old leaves</tissue>
    </source>
</reference>
<name>A0ABR2SS55_9ROSI</name>
<evidence type="ECO:0000313" key="3">
    <source>
        <dbReference type="Proteomes" id="UP001396334"/>
    </source>
</evidence>
<dbReference type="EMBL" id="JBBPBN010000012">
    <property type="protein sequence ID" value="KAK9027989.1"/>
    <property type="molecule type" value="Genomic_DNA"/>
</dbReference>
<organism evidence="2 3">
    <name type="scientific">Hibiscus sabdariffa</name>
    <name type="common">roselle</name>
    <dbReference type="NCBI Taxonomy" id="183260"/>
    <lineage>
        <taxon>Eukaryota</taxon>
        <taxon>Viridiplantae</taxon>
        <taxon>Streptophyta</taxon>
        <taxon>Embryophyta</taxon>
        <taxon>Tracheophyta</taxon>
        <taxon>Spermatophyta</taxon>
        <taxon>Magnoliopsida</taxon>
        <taxon>eudicotyledons</taxon>
        <taxon>Gunneridae</taxon>
        <taxon>Pentapetalae</taxon>
        <taxon>rosids</taxon>
        <taxon>malvids</taxon>
        <taxon>Malvales</taxon>
        <taxon>Malvaceae</taxon>
        <taxon>Malvoideae</taxon>
        <taxon>Hibiscus</taxon>
    </lineage>
</organism>
<gene>
    <name evidence="2" type="ORF">V6N11_067805</name>
</gene>
<evidence type="ECO:0000313" key="2">
    <source>
        <dbReference type="EMBL" id="KAK9027989.1"/>
    </source>
</evidence>